<organism evidence="1 2">
    <name type="scientific">Arenibacter nanhaiticus</name>
    <dbReference type="NCBI Taxonomy" id="558155"/>
    <lineage>
        <taxon>Bacteria</taxon>
        <taxon>Pseudomonadati</taxon>
        <taxon>Bacteroidota</taxon>
        <taxon>Flavobacteriia</taxon>
        <taxon>Flavobacteriales</taxon>
        <taxon>Flavobacteriaceae</taxon>
        <taxon>Arenibacter</taxon>
    </lineage>
</organism>
<accession>A0A1M6BZI1</accession>
<dbReference type="RefSeq" id="WP_143150440.1">
    <property type="nucleotide sequence ID" value="NZ_FQYX01000003.1"/>
</dbReference>
<proteinExistence type="predicted"/>
<sequence length="236" mass="26838">MSSINRIVFFALFLTWGQNLFAHALWIQTKAQAEVNKEHEITIFYAEPNDEREIIVNWWSDTSNFTLWLTLPNGTRKQLDVKKDEDSFSSSFTPLVIGDYKLSISHNVAQLVGDTQYQFNASASVKVGTLKSPSSFDTNFTKDELFIDYKIAKKGKQSEVSIFVHDGNEPIAKNKVTVFAPNGWQKAIETNEHGMSTFDAKWPGVYFLEGFKTEEVSNNDITKKIRVITLLVDLPE</sequence>
<gene>
    <name evidence="1" type="ORF">SAMN04487911_10324</name>
</gene>
<name>A0A1M6BZI1_9FLAO</name>
<evidence type="ECO:0000313" key="2">
    <source>
        <dbReference type="Proteomes" id="UP000184231"/>
    </source>
</evidence>
<reference evidence="1 2" key="1">
    <citation type="submission" date="2016-11" db="EMBL/GenBank/DDBJ databases">
        <authorList>
            <person name="Jaros S."/>
            <person name="Januszkiewicz K."/>
            <person name="Wedrychowicz H."/>
        </authorList>
    </citation>
    <scope>NUCLEOTIDE SEQUENCE [LARGE SCALE GENOMIC DNA]</scope>
    <source>
        <strain evidence="1 2">CGMCC 1.8863</strain>
    </source>
</reference>
<evidence type="ECO:0000313" key="1">
    <source>
        <dbReference type="EMBL" id="SHI53884.1"/>
    </source>
</evidence>
<protein>
    <recommendedName>
        <fullName evidence="3">GH25 family protein</fullName>
    </recommendedName>
</protein>
<keyword evidence="2" id="KW-1185">Reference proteome</keyword>
<dbReference type="EMBL" id="FQYX01000003">
    <property type="protein sequence ID" value="SHI53884.1"/>
    <property type="molecule type" value="Genomic_DNA"/>
</dbReference>
<evidence type="ECO:0008006" key="3">
    <source>
        <dbReference type="Google" id="ProtNLM"/>
    </source>
</evidence>
<dbReference type="AlphaFoldDB" id="A0A1M6BZI1"/>
<dbReference type="STRING" id="558155.SAMN04487911_10324"/>
<dbReference type="Proteomes" id="UP000184231">
    <property type="component" value="Unassembled WGS sequence"/>
</dbReference>
<dbReference type="OrthoDB" id="1148550at2"/>